<evidence type="ECO:0000259" key="3">
    <source>
        <dbReference type="Pfam" id="PF09335"/>
    </source>
</evidence>
<dbReference type="GeneID" id="9683519"/>
<feature type="domain" description="VTT" evidence="3">
    <location>
        <begin position="243"/>
        <end position="375"/>
    </location>
</feature>
<dbReference type="AlphaFoldDB" id="C1MQ79"/>
<dbReference type="PANTHER" id="PTHR46826">
    <property type="match status" value="1"/>
</dbReference>
<dbReference type="OMA" id="SGNWYVC"/>
<feature type="region of interest" description="Disordered" evidence="1">
    <location>
        <begin position="1"/>
        <end position="69"/>
    </location>
</feature>
<feature type="compositionally biased region" description="Low complexity" evidence="1">
    <location>
        <begin position="27"/>
        <end position="49"/>
    </location>
</feature>
<feature type="region of interest" description="Disordered" evidence="1">
    <location>
        <begin position="488"/>
        <end position="513"/>
    </location>
</feature>
<gene>
    <name evidence="4" type="ORF">MICPUCDRAFT_57190</name>
</gene>
<dbReference type="OrthoDB" id="498160at2759"/>
<dbReference type="KEGG" id="mpp:MICPUCDRAFT_57190"/>
<accession>C1MQ79</accession>
<evidence type="ECO:0000256" key="2">
    <source>
        <dbReference type="SAM" id="Phobius"/>
    </source>
</evidence>
<dbReference type="STRING" id="564608.C1MQ79"/>
<keyword evidence="2" id="KW-1133">Transmembrane helix</keyword>
<dbReference type="InterPro" id="IPR053240">
    <property type="entry name" value="VTT_domain"/>
</dbReference>
<feature type="transmembrane region" description="Helical" evidence="2">
    <location>
        <begin position="237"/>
        <end position="255"/>
    </location>
</feature>
<feature type="compositionally biased region" description="Basic residues" evidence="1">
    <location>
        <begin position="57"/>
        <end position="66"/>
    </location>
</feature>
<protein>
    <submittedName>
        <fullName evidence="4">Predicted protein</fullName>
    </submittedName>
</protein>
<feature type="region of interest" description="Disordered" evidence="1">
    <location>
        <begin position="427"/>
        <end position="452"/>
    </location>
</feature>
<feature type="transmembrane region" description="Helical" evidence="2">
    <location>
        <begin position="207"/>
        <end position="225"/>
    </location>
</feature>
<dbReference type="Pfam" id="PF09335">
    <property type="entry name" value="VTT_dom"/>
    <property type="match status" value="1"/>
</dbReference>
<proteinExistence type="predicted"/>
<sequence length="513" mass="55872">MATTRMCAPRASASKPRGVRRRKASERSMSARPSTRMTSTRASPSSTTDADADARVATKKKEKPPRKPTSELIANLWGELKYVSPRDDPLPEAVDLVATIEASKARPGPGERWTDAQWERQEAAAAEVAGKIGKYWNAKWDNLANSDAVKEAAPLLSSAVNVAIAGVLIRLALPRVAALQAVGGFDDLTEFFGLPPRDELKGYLDQLQGLNTAVVFAVYVGLFAAEKLTMTDEFLPIGFILPVVSPVVFGGVFGGTMMTSLASTMAASLNFWLGRTVFKEKALALKWKDNPAVGESKWFNALSRRFDSREFPESEFPFTEGFKSALLLRLCPILPIPLSGNWYVCGMTPLRFPEFFAAHFIGSSKTAFIDAYLGSLLFQAAFEADSLKDQAQTALVFETGALVLISIGVTTYATDLFTQILEEEGIDASNMMSEDDDDDEREPPEEKMGEGEFTKVLNSIREQQGVDVGEDVVMDRAVETYNAAKLSELSEAGPDEVASWVADSLDGEDASKK</sequence>
<evidence type="ECO:0000256" key="1">
    <source>
        <dbReference type="SAM" id="MobiDB-lite"/>
    </source>
</evidence>
<evidence type="ECO:0000313" key="4">
    <source>
        <dbReference type="EMBL" id="EEH57661.1"/>
    </source>
</evidence>
<feature type="compositionally biased region" description="Acidic residues" evidence="1">
    <location>
        <begin position="433"/>
        <end position="443"/>
    </location>
</feature>
<dbReference type="PANTHER" id="PTHR46826:SF1">
    <property type="entry name" value="TVP38_TMEM64 FAMILY MEMBRANE PROTEIN YDJX"/>
    <property type="match status" value="1"/>
</dbReference>
<organism evidence="5">
    <name type="scientific">Micromonas pusilla (strain CCMP1545)</name>
    <name type="common">Picoplanktonic green alga</name>
    <dbReference type="NCBI Taxonomy" id="564608"/>
    <lineage>
        <taxon>Eukaryota</taxon>
        <taxon>Viridiplantae</taxon>
        <taxon>Chlorophyta</taxon>
        <taxon>Mamiellophyceae</taxon>
        <taxon>Mamiellales</taxon>
        <taxon>Mamiellaceae</taxon>
        <taxon>Micromonas</taxon>
    </lineage>
</organism>
<dbReference type="eggNOG" id="ENOG502SMXT">
    <property type="taxonomic scope" value="Eukaryota"/>
</dbReference>
<keyword evidence="2" id="KW-0472">Membrane</keyword>
<dbReference type="Proteomes" id="UP000001876">
    <property type="component" value="Unassembled WGS sequence"/>
</dbReference>
<dbReference type="InterPro" id="IPR032816">
    <property type="entry name" value="VTT_dom"/>
</dbReference>
<keyword evidence="5" id="KW-1185">Reference proteome</keyword>
<name>C1MQ79_MICPC</name>
<dbReference type="RefSeq" id="XP_003057710.1">
    <property type="nucleotide sequence ID" value="XM_003057664.1"/>
</dbReference>
<keyword evidence="2" id="KW-0812">Transmembrane</keyword>
<evidence type="ECO:0000313" key="5">
    <source>
        <dbReference type="Proteomes" id="UP000001876"/>
    </source>
</evidence>
<dbReference type="EMBL" id="GG663738">
    <property type="protein sequence ID" value="EEH57661.1"/>
    <property type="molecule type" value="Genomic_DNA"/>
</dbReference>
<reference evidence="4 5" key="1">
    <citation type="journal article" date="2009" name="Science">
        <title>Green evolution and dynamic adaptations revealed by genomes of the marine picoeukaryotes Micromonas.</title>
        <authorList>
            <person name="Worden A.Z."/>
            <person name="Lee J.H."/>
            <person name="Mock T."/>
            <person name="Rouze P."/>
            <person name="Simmons M.P."/>
            <person name="Aerts A.L."/>
            <person name="Allen A.E."/>
            <person name="Cuvelier M.L."/>
            <person name="Derelle E."/>
            <person name="Everett M.V."/>
            <person name="Foulon E."/>
            <person name="Grimwood J."/>
            <person name="Gundlach H."/>
            <person name="Henrissat B."/>
            <person name="Napoli C."/>
            <person name="McDonald S.M."/>
            <person name="Parker M.S."/>
            <person name="Rombauts S."/>
            <person name="Salamov A."/>
            <person name="Von Dassow P."/>
            <person name="Badger J.H."/>
            <person name="Coutinho P.M."/>
            <person name="Demir E."/>
            <person name="Dubchak I."/>
            <person name="Gentemann C."/>
            <person name="Eikrem W."/>
            <person name="Gready J.E."/>
            <person name="John U."/>
            <person name="Lanier W."/>
            <person name="Lindquist E.A."/>
            <person name="Lucas S."/>
            <person name="Mayer K.F."/>
            <person name="Moreau H."/>
            <person name="Not F."/>
            <person name="Otillar R."/>
            <person name="Panaud O."/>
            <person name="Pangilinan J."/>
            <person name="Paulsen I."/>
            <person name="Piegu B."/>
            <person name="Poliakov A."/>
            <person name="Robbens S."/>
            <person name="Schmutz J."/>
            <person name="Toulza E."/>
            <person name="Wyss T."/>
            <person name="Zelensky A."/>
            <person name="Zhou K."/>
            <person name="Armbrust E.V."/>
            <person name="Bhattacharya D."/>
            <person name="Goodenough U.W."/>
            <person name="Van de Peer Y."/>
            <person name="Grigoriev I.V."/>
        </authorList>
    </citation>
    <scope>NUCLEOTIDE SEQUENCE [LARGE SCALE GENOMIC DNA]</scope>
    <source>
        <strain evidence="4 5">CCMP1545</strain>
    </source>
</reference>